<evidence type="ECO:0000256" key="1">
    <source>
        <dbReference type="SAM" id="MobiDB-lite"/>
    </source>
</evidence>
<proteinExistence type="predicted"/>
<keyword evidence="4" id="KW-1185">Reference proteome</keyword>
<organism evidence="3 4">
    <name type="scientific">Streptacidiphilus cavernicola</name>
    <dbReference type="NCBI Taxonomy" id="3342716"/>
    <lineage>
        <taxon>Bacteria</taxon>
        <taxon>Bacillati</taxon>
        <taxon>Actinomycetota</taxon>
        <taxon>Actinomycetes</taxon>
        <taxon>Kitasatosporales</taxon>
        <taxon>Streptomycetaceae</taxon>
        <taxon>Streptacidiphilus</taxon>
    </lineage>
</organism>
<feature type="region of interest" description="Disordered" evidence="1">
    <location>
        <begin position="28"/>
        <end position="56"/>
    </location>
</feature>
<evidence type="ECO:0000313" key="4">
    <source>
        <dbReference type="Proteomes" id="UP001592531"/>
    </source>
</evidence>
<protein>
    <submittedName>
        <fullName evidence="3">Uncharacterized protein</fullName>
    </submittedName>
</protein>
<dbReference type="PROSITE" id="PS51257">
    <property type="entry name" value="PROKAR_LIPOPROTEIN"/>
    <property type="match status" value="1"/>
</dbReference>
<dbReference type="Proteomes" id="UP001592531">
    <property type="component" value="Unassembled WGS sequence"/>
</dbReference>
<feature type="compositionally biased region" description="Low complexity" evidence="1">
    <location>
        <begin position="28"/>
        <end position="44"/>
    </location>
</feature>
<feature type="signal peptide" evidence="2">
    <location>
        <begin position="1"/>
        <end position="17"/>
    </location>
</feature>
<feature type="chain" id="PRO_5045691039" evidence="2">
    <location>
        <begin position="18"/>
        <end position="317"/>
    </location>
</feature>
<sequence>MKTRTAASAVMLAPATAVGTAGCSRTAAPAARPATPAGRSAAAAVPPPTGAPTAGLTKGMVLPLEAYMENRQQMLVIDNGRLAVEAKCLARYGFSISTRVTNPGNLAPGFDEANMERRYGVSDLDEAMTYGYHLAYTPTPVDSASNTPDSPSRHALVFGATVDAAGVTTPLTTYDGKPVPQGGCLGEATRQIGDGPLQADLPHQLDLQSMNLSTAEPQVQAVIARWSRCMRSAGYRAVSPEQTGSLYPVSKDGLTSTAEIKAAVADVRCKQSTGLVATWFAAETAVQRQLIDRNQSALDQEKTVLSTAVKRAAALAG</sequence>
<name>A0ABV6VSS4_9ACTN</name>
<comment type="caution">
    <text evidence="3">The sequence shown here is derived from an EMBL/GenBank/DDBJ whole genome shotgun (WGS) entry which is preliminary data.</text>
</comment>
<keyword evidence="2" id="KW-0732">Signal</keyword>
<evidence type="ECO:0000256" key="2">
    <source>
        <dbReference type="SAM" id="SignalP"/>
    </source>
</evidence>
<gene>
    <name evidence="3" type="ORF">ACEZDE_08215</name>
</gene>
<accession>A0ABV6VSS4</accession>
<dbReference type="EMBL" id="JBHFAB010000005">
    <property type="protein sequence ID" value="MFC1416623.1"/>
    <property type="molecule type" value="Genomic_DNA"/>
</dbReference>
<evidence type="ECO:0000313" key="3">
    <source>
        <dbReference type="EMBL" id="MFC1416623.1"/>
    </source>
</evidence>
<reference evidence="3 4" key="1">
    <citation type="submission" date="2024-09" db="EMBL/GenBank/DDBJ databases">
        <authorList>
            <person name="Lee S.D."/>
        </authorList>
    </citation>
    <scope>NUCLEOTIDE SEQUENCE [LARGE SCALE GENOMIC DNA]</scope>
    <source>
        <strain evidence="3 4">N8-3</strain>
    </source>
</reference>
<dbReference type="RefSeq" id="WP_380534022.1">
    <property type="nucleotide sequence ID" value="NZ_JBHFAB010000005.1"/>
</dbReference>